<dbReference type="AlphaFoldDB" id="A0A140GRX6"/>
<gene>
    <name evidence="1" type="ORF">JFP838_pA0369</name>
</gene>
<dbReference type="OrthoDB" id="1739831at2"/>
<proteinExistence type="predicted"/>
<protein>
    <submittedName>
        <fullName evidence="1">Uncharacterized protein</fullName>
    </submittedName>
</protein>
<geneLocation type="plasmid" evidence="1 2">
    <name>pJFP838A</name>
</geneLocation>
<dbReference type="Proteomes" id="UP000070260">
    <property type="component" value="Plasmid pJFP838A"/>
</dbReference>
<accession>A0A140GRX6</accession>
<organism evidence="1 2">
    <name type="scientific">Clostridium perfringens</name>
    <dbReference type="NCBI Taxonomy" id="1502"/>
    <lineage>
        <taxon>Bacteria</taxon>
        <taxon>Bacillati</taxon>
        <taxon>Bacillota</taxon>
        <taxon>Clostridia</taxon>
        <taxon>Eubacteriales</taxon>
        <taxon>Clostridiaceae</taxon>
        <taxon>Clostridium</taxon>
    </lineage>
</organism>
<evidence type="ECO:0000313" key="2">
    <source>
        <dbReference type="Proteomes" id="UP000070260"/>
    </source>
</evidence>
<reference evidence="1 2" key="1">
    <citation type="journal article" date="2016" name="PLoS ONE">
        <title>Plasmid Characterization and Chromosome Analysis of Two netF+ Clostridium perfringens Isolates Associated with Foal and Canine Necrotizing Enteritis.</title>
        <authorList>
            <person name="Mehdizadeh Gohari I."/>
            <person name="Kropinski A.M."/>
            <person name="Weese S.J."/>
            <person name="Parreira V.R."/>
            <person name="Whitehead A.E."/>
            <person name="Boerlin P."/>
            <person name="Prescott J.F."/>
        </authorList>
    </citation>
    <scope>NUCLEOTIDE SEQUENCE [LARGE SCALE GENOMIC DNA]</scope>
    <source>
        <strain evidence="1 2">JP838</strain>
        <plasmid evidence="2">Plasmid pJFP838A</plasmid>
    </source>
</reference>
<sequence length="128" mass="15136">MICYKCNRNAYLRAFSDTKCELCGSPITTGRTPGFKICKACSDFYNRCSQCGEKMQDIEVDFNRFKRRLKLEYIKEINIEDKTYLLKRLDNCVEIYLGNVRRAISHNRFEDIKSYAEFVRVVLSLFKI</sequence>
<dbReference type="PATRIC" id="fig|1502.177.peg.3579"/>
<keyword evidence="1" id="KW-0614">Plasmid</keyword>
<evidence type="ECO:0000313" key="1">
    <source>
        <dbReference type="EMBL" id="AMN31285.1"/>
    </source>
</evidence>
<dbReference type="EMBL" id="CP013615">
    <property type="protein sequence ID" value="AMN31285.1"/>
    <property type="molecule type" value="Genomic_DNA"/>
</dbReference>
<dbReference type="RefSeq" id="WP_061429869.1">
    <property type="nucleotide sequence ID" value="NZ_CP013615.1"/>
</dbReference>
<name>A0A140GRX6_CLOPF</name>